<name>A0A1H8N8K3_9BACI</name>
<dbReference type="RefSeq" id="WP_091497049.1">
    <property type="nucleotide sequence ID" value="NZ_FODJ01000005.1"/>
</dbReference>
<protein>
    <recommendedName>
        <fullName evidence="2">Zinc-ribbon domain-containing protein</fullName>
    </recommendedName>
</protein>
<feature type="transmembrane region" description="Helical" evidence="1">
    <location>
        <begin position="85"/>
        <end position="106"/>
    </location>
</feature>
<feature type="transmembrane region" description="Helical" evidence="1">
    <location>
        <begin position="126"/>
        <end position="148"/>
    </location>
</feature>
<keyword evidence="1" id="KW-1133">Transmembrane helix</keyword>
<keyword evidence="4" id="KW-1185">Reference proteome</keyword>
<dbReference type="InterPro" id="IPR046481">
    <property type="entry name" value="DUF6574"/>
</dbReference>
<organism evidence="3 4">
    <name type="scientific">Amphibacillus marinus</name>
    <dbReference type="NCBI Taxonomy" id="872970"/>
    <lineage>
        <taxon>Bacteria</taxon>
        <taxon>Bacillati</taxon>
        <taxon>Bacillota</taxon>
        <taxon>Bacilli</taxon>
        <taxon>Bacillales</taxon>
        <taxon>Bacillaceae</taxon>
        <taxon>Amphibacillus</taxon>
    </lineage>
</organism>
<dbReference type="STRING" id="872970.SAMN04488134_105163"/>
<keyword evidence="1" id="KW-0472">Membrane</keyword>
<evidence type="ECO:0000259" key="2">
    <source>
        <dbReference type="Pfam" id="PF13240"/>
    </source>
</evidence>
<dbReference type="Pfam" id="PF13240">
    <property type="entry name" value="Zn_Ribbon_1"/>
    <property type="match status" value="1"/>
</dbReference>
<sequence>MNCPNCQATLEADSLFCTSCGTKISEEAATTQAHEEHAVEATPTAPSAFVEKSKGMSKAYWRFLVPAIKRPFDSSKQTTDSQGDVANGLITLILFAFLTALFPYVLNQVLYNGFFSPSFWNLTFKPFLILLISMAIIIGVVFLTMKLAQAPYSFLKVTTTFATLMVIPMLLTALANIAIILGLHELSAYSVLLAVMLLSLSITATIVALAEATPTKKRIDNFYSVVIVFVMLFIIFALMGEAMIEPLINNLIGDLF</sequence>
<feature type="domain" description="Zinc-ribbon" evidence="2">
    <location>
        <begin position="3"/>
        <end position="24"/>
    </location>
</feature>
<accession>A0A1H8N8K3</accession>
<dbReference type="InterPro" id="IPR026870">
    <property type="entry name" value="Zinc_ribbon_dom"/>
</dbReference>
<proteinExistence type="predicted"/>
<feature type="transmembrane region" description="Helical" evidence="1">
    <location>
        <begin position="189"/>
        <end position="210"/>
    </location>
</feature>
<feature type="transmembrane region" description="Helical" evidence="1">
    <location>
        <begin position="222"/>
        <end position="244"/>
    </location>
</feature>
<keyword evidence="1" id="KW-0812">Transmembrane</keyword>
<feature type="transmembrane region" description="Helical" evidence="1">
    <location>
        <begin position="160"/>
        <end position="183"/>
    </location>
</feature>
<reference evidence="3 4" key="1">
    <citation type="submission" date="2016-10" db="EMBL/GenBank/DDBJ databases">
        <authorList>
            <person name="de Groot N.N."/>
        </authorList>
    </citation>
    <scope>NUCLEOTIDE SEQUENCE [LARGE SCALE GENOMIC DNA]</scope>
    <source>
        <strain evidence="3 4">CGMCC 1.10434</strain>
    </source>
</reference>
<dbReference type="EMBL" id="FODJ01000005">
    <property type="protein sequence ID" value="SEO25876.1"/>
    <property type="molecule type" value="Genomic_DNA"/>
</dbReference>
<evidence type="ECO:0000313" key="4">
    <source>
        <dbReference type="Proteomes" id="UP000199300"/>
    </source>
</evidence>
<evidence type="ECO:0000256" key="1">
    <source>
        <dbReference type="SAM" id="Phobius"/>
    </source>
</evidence>
<dbReference type="Proteomes" id="UP000199300">
    <property type="component" value="Unassembled WGS sequence"/>
</dbReference>
<evidence type="ECO:0000313" key="3">
    <source>
        <dbReference type="EMBL" id="SEO25876.1"/>
    </source>
</evidence>
<gene>
    <name evidence="3" type="ORF">SAMN04488134_105163</name>
</gene>
<dbReference type="Pfam" id="PF20214">
    <property type="entry name" value="DUF6574"/>
    <property type="match status" value="1"/>
</dbReference>
<dbReference type="OrthoDB" id="2448863at2"/>
<dbReference type="AlphaFoldDB" id="A0A1H8N8K3"/>